<accession>A0A7J6WBN9</accession>
<evidence type="ECO:0000313" key="3">
    <source>
        <dbReference type="Proteomes" id="UP000554482"/>
    </source>
</evidence>
<dbReference type="AlphaFoldDB" id="A0A7J6WBN9"/>
<proteinExistence type="predicted"/>
<feature type="domain" description="Anticodon-binding" evidence="1">
    <location>
        <begin position="13"/>
        <end position="62"/>
    </location>
</feature>
<dbReference type="Pfam" id="PF03129">
    <property type="entry name" value="HGTP_anticodon"/>
    <property type="match status" value="1"/>
</dbReference>
<organism evidence="2 3">
    <name type="scientific">Thalictrum thalictroides</name>
    <name type="common">Rue-anemone</name>
    <name type="synonym">Anemone thalictroides</name>
    <dbReference type="NCBI Taxonomy" id="46969"/>
    <lineage>
        <taxon>Eukaryota</taxon>
        <taxon>Viridiplantae</taxon>
        <taxon>Streptophyta</taxon>
        <taxon>Embryophyta</taxon>
        <taxon>Tracheophyta</taxon>
        <taxon>Spermatophyta</taxon>
        <taxon>Magnoliopsida</taxon>
        <taxon>Ranunculales</taxon>
        <taxon>Ranunculaceae</taxon>
        <taxon>Thalictroideae</taxon>
        <taxon>Thalictrum</taxon>
    </lineage>
</organism>
<evidence type="ECO:0000259" key="1">
    <source>
        <dbReference type="Pfam" id="PF03129"/>
    </source>
</evidence>
<name>A0A7J6WBN9_THATH</name>
<sequence length="62" mass="6770">MGSFTSLTLQVGNEGRSIGKKYTRTYEVAIGVPLAITVDSESSVTIHERDSKEQIRVGIDEV</sequence>
<dbReference type="Proteomes" id="UP000554482">
    <property type="component" value="Unassembled WGS sequence"/>
</dbReference>
<protein>
    <recommendedName>
        <fullName evidence="1">Anticodon-binding domain-containing protein</fullName>
    </recommendedName>
</protein>
<comment type="caution">
    <text evidence="2">The sequence shown here is derived from an EMBL/GenBank/DDBJ whole genome shotgun (WGS) entry which is preliminary data.</text>
</comment>
<dbReference type="OrthoDB" id="57698at2759"/>
<reference evidence="2 3" key="1">
    <citation type="submission" date="2020-06" db="EMBL/GenBank/DDBJ databases">
        <title>Transcriptomic and genomic resources for Thalictrum thalictroides and T. hernandezii: Facilitating candidate gene discovery in an emerging model plant lineage.</title>
        <authorList>
            <person name="Arias T."/>
            <person name="Riano-Pachon D.M."/>
            <person name="Di Stilio V.S."/>
        </authorList>
    </citation>
    <scope>NUCLEOTIDE SEQUENCE [LARGE SCALE GENOMIC DNA]</scope>
    <source>
        <strain evidence="3">cv. WT478/WT964</strain>
        <tissue evidence="2">Leaves</tissue>
    </source>
</reference>
<feature type="non-terminal residue" evidence="2">
    <location>
        <position position="1"/>
    </location>
</feature>
<dbReference type="Gene3D" id="3.40.50.800">
    <property type="entry name" value="Anticodon-binding domain"/>
    <property type="match status" value="1"/>
</dbReference>
<dbReference type="InterPro" id="IPR004154">
    <property type="entry name" value="Anticodon-bd"/>
</dbReference>
<keyword evidence="3" id="KW-1185">Reference proteome</keyword>
<dbReference type="SUPFAM" id="SSF52954">
    <property type="entry name" value="Class II aaRS ABD-related"/>
    <property type="match status" value="1"/>
</dbReference>
<dbReference type="EMBL" id="JABWDY010018929">
    <property type="protein sequence ID" value="KAF5194288.1"/>
    <property type="molecule type" value="Genomic_DNA"/>
</dbReference>
<gene>
    <name evidence="2" type="ORF">FRX31_016125</name>
</gene>
<dbReference type="InterPro" id="IPR036621">
    <property type="entry name" value="Anticodon-bd_dom_sf"/>
</dbReference>
<evidence type="ECO:0000313" key="2">
    <source>
        <dbReference type="EMBL" id="KAF5194288.1"/>
    </source>
</evidence>